<sequence length="71" mass="8049">MIHGILQFTPRITVCCVLHRCESRDIRCRESFEFNEHGRQLIPALLADQHRPGMVSRSAINTSSLAQNSAE</sequence>
<keyword evidence="2" id="KW-1185">Reference proteome</keyword>
<gene>
    <name evidence="1" type="ORF">AXF42_Ash021377</name>
</gene>
<organism evidence="1 2">
    <name type="scientific">Apostasia shenzhenica</name>
    <dbReference type="NCBI Taxonomy" id="1088818"/>
    <lineage>
        <taxon>Eukaryota</taxon>
        <taxon>Viridiplantae</taxon>
        <taxon>Streptophyta</taxon>
        <taxon>Embryophyta</taxon>
        <taxon>Tracheophyta</taxon>
        <taxon>Spermatophyta</taxon>
        <taxon>Magnoliopsida</taxon>
        <taxon>Liliopsida</taxon>
        <taxon>Asparagales</taxon>
        <taxon>Orchidaceae</taxon>
        <taxon>Apostasioideae</taxon>
        <taxon>Apostasia</taxon>
    </lineage>
</organism>
<dbReference type="EMBL" id="KZ454806">
    <property type="protein sequence ID" value="PKA45759.1"/>
    <property type="molecule type" value="Genomic_DNA"/>
</dbReference>
<dbReference type="OrthoDB" id="1743981at2759"/>
<evidence type="ECO:0000313" key="2">
    <source>
        <dbReference type="Proteomes" id="UP000236161"/>
    </source>
</evidence>
<dbReference type="Proteomes" id="UP000236161">
    <property type="component" value="Unassembled WGS sequence"/>
</dbReference>
<protein>
    <submittedName>
        <fullName evidence="1">Uncharacterized protein</fullName>
    </submittedName>
</protein>
<reference evidence="1 2" key="1">
    <citation type="journal article" date="2017" name="Nature">
        <title>The Apostasia genome and the evolution of orchids.</title>
        <authorList>
            <person name="Zhang G.Q."/>
            <person name="Liu K.W."/>
            <person name="Li Z."/>
            <person name="Lohaus R."/>
            <person name="Hsiao Y.Y."/>
            <person name="Niu S.C."/>
            <person name="Wang J.Y."/>
            <person name="Lin Y.C."/>
            <person name="Xu Q."/>
            <person name="Chen L.J."/>
            <person name="Yoshida K."/>
            <person name="Fujiwara S."/>
            <person name="Wang Z.W."/>
            <person name="Zhang Y.Q."/>
            <person name="Mitsuda N."/>
            <person name="Wang M."/>
            <person name="Liu G.H."/>
            <person name="Pecoraro L."/>
            <person name="Huang H.X."/>
            <person name="Xiao X.J."/>
            <person name="Lin M."/>
            <person name="Wu X.Y."/>
            <person name="Wu W.L."/>
            <person name="Chen Y.Y."/>
            <person name="Chang S.B."/>
            <person name="Sakamoto S."/>
            <person name="Ohme-Takagi M."/>
            <person name="Yagi M."/>
            <person name="Zeng S.J."/>
            <person name="Shen C.Y."/>
            <person name="Yeh C.M."/>
            <person name="Luo Y.B."/>
            <person name="Tsai W.C."/>
            <person name="Van de Peer Y."/>
            <person name="Liu Z.J."/>
        </authorList>
    </citation>
    <scope>NUCLEOTIDE SEQUENCE [LARGE SCALE GENOMIC DNA]</scope>
    <source>
        <strain evidence="2">cv. Shenzhen</strain>
        <tissue evidence="1">Stem</tissue>
    </source>
</reference>
<dbReference type="AlphaFoldDB" id="A0A2H9ZR44"/>
<proteinExistence type="predicted"/>
<name>A0A2H9ZR44_9ASPA</name>
<accession>A0A2H9ZR44</accession>
<evidence type="ECO:0000313" key="1">
    <source>
        <dbReference type="EMBL" id="PKA45759.1"/>
    </source>
</evidence>